<proteinExistence type="predicted"/>
<dbReference type="RefSeq" id="WP_037455994.1">
    <property type="nucleotide sequence ID" value="NZ_JFHR01000062.1"/>
</dbReference>
<dbReference type="Pfam" id="PF11843">
    <property type="entry name" value="DUF3363"/>
    <property type="match status" value="1"/>
</dbReference>
<feature type="compositionally biased region" description="Basic residues" evidence="1">
    <location>
        <begin position="12"/>
        <end position="24"/>
    </location>
</feature>
<accession>A0A081R9H1</accession>
<dbReference type="AlphaFoldDB" id="A0A081R9H1"/>
<evidence type="ECO:0000313" key="3">
    <source>
        <dbReference type="Proteomes" id="UP000028411"/>
    </source>
</evidence>
<protein>
    <submittedName>
        <fullName evidence="2">Conjugal transfer protein TraI</fullName>
    </submittedName>
</protein>
<dbReference type="PATRIC" id="fig|46429.4.peg.3908"/>
<sequence>MADDDEFTPRLGRQRASRGPKMRRYAGRVIAAANLARGGAGQGGKGKGGFSGHRYGRGAGVGRLLASRDRHSVFRQRRVVVKARIVPLAGKGAGRAAAHLRYLQRDGTDRAGERSALYGPEQDRADGKEFLSRGSEDRHQFRFIVAPEDGERYEELKPLVRRLMTQMEEDLGTRLDWVAVDHFNTGHPHSHILLRGVDERGDNLIIARDYIGRGLRERAAELVELDLGPRADREIILSRRAEITQERLTSIDRALLRGAENSIVRPTTADPLDHDLQAGRLAHLARMGLAQPLPTGRYRLDPDLEGVLGAMGERGDIIRTMQREFTRLNLDRASADRVIYDPAAPGAQPIVGRVLMRGLADEIEDRHYLLIDGIDGRTHYVPIGTADGAGLDVRGEDAGLASGAVVEIRPSVPVVREVDRTIAAVASTNGGRYDADAHFRHVLAASETFVEAHVRRLEAMRRKGGVAERDADGSWTIAPDHLERVEAFERRQLMVKPVEISLLSPVDVRELASADAATWLDRRLVASEQLPLREAGFGRDTAAALVQRRQWLMDEGLAEQTDGEIRYRKEMLAILRRREVLRVAGQLSRELGLPFGEAAEGERLEGVYRRRVDLISGRFAVLERSRDFTLVPWRPVLERRIGQGVSGQMREEGVTWSVGRGRSGPSIS</sequence>
<dbReference type="eggNOG" id="COG3843">
    <property type="taxonomic scope" value="Bacteria"/>
</dbReference>
<comment type="caution">
    <text evidence="2">The sequence shown here is derived from an EMBL/GenBank/DDBJ whole genome shotgun (WGS) entry which is preliminary data.</text>
</comment>
<dbReference type="OrthoDB" id="9809969at2"/>
<gene>
    <name evidence="2" type="primary">traI</name>
    <name evidence="2" type="ORF">BV95_03918</name>
</gene>
<dbReference type="InterPro" id="IPR021795">
    <property type="entry name" value="DUF3363"/>
</dbReference>
<dbReference type="NCBIfam" id="NF041267">
    <property type="entry name" value="relax_RlxS"/>
    <property type="match status" value="1"/>
</dbReference>
<evidence type="ECO:0000256" key="1">
    <source>
        <dbReference type="SAM" id="MobiDB-lite"/>
    </source>
</evidence>
<feature type="region of interest" description="Disordered" evidence="1">
    <location>
        <begin position="1"/>
        <end position="24"/>
    </location>
</feature>
<evidence type="ECO:0000313" key="2">
    <source>
        <dbReference type="EMBL" id="KEQ51844.1"/>
    </source>
</evidence>
<dbReference type="Proteomes" id="UP000028411">
    <property type="component" value="Unassembled WGS sequence"/>
</dbReference>
<dbReference type="EMBL" id="JFHR01000062">
    <property type="protein sequence ID" value="KEQ51844.1"/>
    <property type="molecule type" value="Genomic_DNA"/>
</dbReference>
<name>A0A081R9H1_SPHCR</name>
<organism evidence="2 3">
    <name type="scientific">Sphingobium chlorophenolicum</name>
    <dbReference type="NCBI Taxonomy" id="46429"/>
    <lineage>
        <taxon>Bacteria</taxon>
        <taxon>Pseudomonadati</taxon>
        <taxon>Pseudomonadota</taxon>
        <taxon>Alphaproteobacteria</taxon>
        <taxon>Sphingomonadales</taxon>
        <taxon>Sphingomonadaceae</taxon>
        <taxon>Sphingobium</taxon>
    </lineage>
</organism>
<reference evidence="2 3" key="1">
    <citation type="submission" date="2014-02" db="EMBL/GenBank/DDBJ databases">
        <title>Whole genome sequence of Sphingobium chlorophenolicum NBRC 16172.</title>
        <authorList>
            <person name="Gan H.M."/>
            <person name="Gan H.Y."/>
            <person name="Chew T.H."/>
            <person name="Savka M.A."/>
        </authorList>
    </citation>
    <scope>NUCLEOTIDE SEQUENCE [LARGE SCALE GENOMIC DNA]</scope>
    <source>
        <strain evidence="2 3">NBRC 16172</strain>
    </source>
</reference>